<sequence>MQDTATFVPARAARHLRATLGLLPASVLLVASWVALSGDQRHSLQDAGYLRAVYAGPQVGWPPAQVDPGVEFVELGLPVRPARPAENSREALQVQLGARLFDDPLLSASRQIACQSCHNRRLGWGDGLPRPFGHDRTEGRRNAPALFTAAARPALFWDGRAGGLEEQALGPLTDPAEMANHALDDIANRLNADPDYPARFAAAYGVDRIALPEVLSALAAFQGQLDVKTRFDRFLEGDAGALSDDALRGLHLFRTKARCVNCHFGPDLTDDGFHNLGLAFFNRRLQDLGRYEVTGLPADAGRFRTPSLRHVSGTGPYMHNGGFPSLRGVVNFYNAGGARPRARSPEEAGLPLFGPATATSELLQPLELDPDEIAALLAFLDAI</sequence>
<keyword evidence="5 6" id="KW-0408">Iron</keyword>
<organism evidence="8 9">
    <name type="scientific">Frigidibacter mobilis</name>
    <dbReference type="NCBI Taxonomy" id="1335048"/>
    <lineage>
        <taxon>Bacteria</taxon>
        <taxon>Pseudomonadati</taxon>
        <taxon>Pseudomonadota</taxon>
        <taxon>Alphaproteobacteria</taxon>
        <taxon>Rhodobacterales</taxon>
        <taxon>Paracoccaceae</taxon>
        <taxon>Frigidibacter</taxon>
    </lineage>
</organism>
<protein>
    <submittedName>
        <fullName evidence="8">Cytochrome-c peroxidase</fullName>
    </submittedName>
</protein>
<dbReference type="InterPro" id="IPR004852">
    <property type="entry name" value="Di-haem_cyt_c_peroxidsae"/>
</dbReference>
<evidence type="ECO:0000256" key="4">
    <source>
        <dbReference type="ARBA" id="ARBA00023002"/>
    </source>
</evidence>
<dbReference type="Pfam" id="PF03150">
    <property type="entry name" value="CCP_MauG"/>
    <property type="match status" value="1"/>
</dbReference>
<dbReference type="GO" id="GO:0030313">
    <property type="term" value="C:cell envelope"/>
    <property type="evidence" value="ECO:0007669"/>
    <property type="project" value="UniProtKB-SubCell"/>
</dbReference>
<reference evidence="8 9" key="1">
    <citation type="submission" date="2015-09" db="EMBL/GenBank/DDBJ databases">
        <title>Complete genome sequence of Defluviimonas alba cai42t isolated from an oilfield in Xinjiang.</title>
        <authorList>
            <person name="Geng S."/>
            <person name="Pan X."/>
            <person name="Wu X."/>
        </authorList>
    </citation>
    <scope>NUCLEOTIDE SEQUENCE [LARGE SCALE GENOMIC DNA]</scope>
    <source>
        <strain evidence="9">cai42</strain>
    </source>
</reference>
<comment type="subcellular location">
    <subcellularLocation>
        <location evidence="1">Cell envelope</location>
    </subcellularLocation>
</comment>
<dbReference type="SUPFAM" id="SSF46626">
    <property type="entry name" value="Cytochrome c"/>
    <property type="match status" value="2"/>
</dbReference>
<dbReference type="AlphaFoldDB" id="A0A159YY28"/>
<evidence type="ECO:0000313" key="8">
    <source>
        <dbReference type="EMBL" id="AMY67352.1"/>
    </source>
</evidence>
<dbReference type="EMBL" id="CP012661">
    <property type="protein sequence ID" value="AMY67352.1"/>
    <property type="molecule type" value="Genomic_DNA"/>
</dbReference>
<evidence type="ECO:0000256" key="6">
    <source>
        <dbReference type="PROSITE-ProRule" id="PRU00433"/>
    </source>
</evidence>
<evidence type="ECO:0000256" key="3">
    <source>
        <dbReference type="ARBA" id="ARBA00022723"/>
    </source>
</evidence>
<dbReference type="KEGG" id="daa:AKL17_0090"/>
<dbReference type="InterPro" id="IPR036909">
    <property type="entry name" value="Cyt_c-like_dom_sf"/>
</dbReference>
<accession>A0A159YY28</accession>
<dbReference type="PROSITE" id="PS51007">
    <property type="entry name" value="CYTC"/>
    <property type="match status" value="1"/>
</dbReference>
<gene>
    <name evidence="8" type="ORF">AKL17_0090</name>
</gene>
<dbReference type="GO" id="GO:0009055">
    <property type="term" value="F:electron transfer activity"/>
    <property type="evidence" value="ECO:0007669"/>
    <property type="project" value="InterPro"/>
</dbReference>
<keyword evidence="2 6" id="KW-0349">Heme</keyword>
<keyword evidence="3 6" id="KW-0479">Metal-binding</keyword>
<evidence type="ECO:0000256" key="2">
    <source>
        <dbReference type="ARBA" id="ARBA00022617"/>
    </source>
</evidence>
<dbReference type="RefSeq" id="WP_066808491.1">
    <property type="nucleotide sequence ID" value="NZ_CP012661.1"/>
</dbReference>
<dbReference type="PATRIC" id="fig|1335048.3.peg.93"/>
<dbReference type="PANTHER" id="PTHR30600">
    <property type="entry name" value="CYTOCHROME C PEROXIDASE-RELATED"/>
    <property type="match status" value="1"/>
</dbReference>
<evidence type="ECO:0000256" key="5">
    <source>
        <dbReference type="ARBA" id="ARBA00023004"/>
    </source>
</evidence>
<dbReference type="OrthoDB" id="9805202at2"/>
<feature type="domain" description="Cytochrome c" evidence="7">
    <location>
        <begin position="244"/>
        <end position="383"/>
    </location>
</feature>
<dbReference type="GO" id="GO:0004130">
    <property type="term" value="F:cytochrome-c peroxidase activity"/>
    <property type="evidence" value="ECO:0007669"/>
    <property type="project" value="TreeGrafter"/>
</dbReference>
<keyword evidence="9" id="KW-1185">Reference proteome</keyword>
<dbReference type="GO" id="GO:0046872">
    <property type="term" value="F:metal ion binding"/>
    <property type="evidence" value="ECO:0007669"/>
    <property type="project" value="UniProtKB-KW"/>
</dbReference>
<proteinExistence type="predicted"/>
<dbReference type="InterPro" id="IPR051395">
    <property type="entry name" value="Cytochrome_c_Peroxidase/MauG"/>
</dbReference>
<dbReference type="GO" id="GO:0020037">
    <property type="term" value="F:heme binding"/>
    <property type="evidence" value="ECO:0007669"/>
    <property type="project" value="InterPro"/>
</dbReference>
<evidence type="ECO:0000259" key="7">
    <source>
        <dbReference type="PROSITE" id="PS51007"/>
    </source>
</evidence>
<evidence type="ECO:0000313" key="9">
    <source>
        <dbReference type="Proteomes" id="UP000076128"/>
    </source>
</evidence>
<dbReference type="Gene3D" id="1.10.760.10">
    <property type="entry name" value="Cytochrome c-like domain"/>
    <property type="match status" value="2"/>
</dbReference>
<keyword evidence="4" id="KW-0560">Oxidoreductase</keyword>
<dbReference type="InterPro" id="IPR009056">
    <property type="entry name" value="Cyt_c-like_dom"/>
</dbReference>
<dbReference type="STRING" id="1335048.AKL17_0090"/>
<keyword evidence="8" id="KW-0575">Peroxidase</keyword>
<name>A0A159YY28_9RHOB</name>
<dbReference type="Proteomes" id="UP000076128">
    <property type="component" value="Chromosome"/>
</dbReference>
<evidence type="ECO:0000256" key="1">
    <source>
        <dbReference type="ARBA" id="ARBA00004196"/>
    </source>
</evidence>